<dbReference type="InterPro" id="IPR029068">
    <property type="entry name" value="Glyas_Bleomycin-R_OHBP_Dase"/>
</dbReference>
<name>Q9R6H3_AGRTU</name>
<reference evidence="2" key="5">
    <citation type="journal article" date="1998" name="Nucleic Acids Symp. Ser.">
        <title>Genome structure of pTi-SAKURA (V): Complete nucleotide sequence of plasmid pTi-SAKURA's vir region in Agrobacterium tumefaciens.</title>
        <authorList>
            <person name="Hattori Y."/>
            <person name="Suzuki K."/>
            <person name="Ohta N."/>
            <person name="Uraji M."/>
            <person name="Katoh A."/>
            <person name="Yoshida K."/>
        </authorList>
    </citation>
    <scope>NUCLEOTIDE SEQUENCE</scope>
    <source>
        <strain evidence="2">MAFF 301001</strain>
        <plasmid evidence="2">pTi-SAKURA</plasmid>
    </source>
</reference>
<reference evidence="2" key="3">
    <citation type="journal article" date="1998" name="Nucleic Acids Symp. Ser.">
        <title>Genome structure of pTi-SAKURA (III): Characteristics of T-DNA.</title>
        <authorList>
            <person name="Ohta N."/>
            <person name="Suzuki K."/>
            <person name="Hattori Y."/>
            <person name="Uraji M."/>
            <person name="Katoh A."/>
            <person name="Yoshida K."/>
        </authorList>
    </citation>
    <scope>NUCLEOTIDE SEQUENCE</scope>
    <source>
        <strain evidence="2">MAFF 301001</strain>
        <plasmid evidence="2">pTi-SAKURA</plasmid>
    </source>
</reference>
<dbReference type="InterPro" id="IPR037523">
    <property type="entry name" value="VOC_core"/>
</dbReference>
<organism evidence="2">
    <name type="scientific">Agrobacterium tumefaciens</name>
    <dbReference type="NCBI Taxonomy" id="358"/>
    <lineage>
        <taxon>Bacteria</taxon>
        <taxon>Pseudomonadati</taxon>
        <taxon>Pseudomonadota</taxon>
        <taxon>Alphaproteobacteria</taxon>
        <taxon>Hyphomicrobiales</taxon>
        <taxon>Rhizobiaceae</taxon>
        <taxon>Rhizobium/Agrobacterium group</taxon>
        <taxon>Agrobacterium</taxon>
        <taxon>Agrobacterium tumefaciens complex</taxon>
    </lineage>
</organism>
<feature type="domain" description="VOC" evidence="1">
    <location>
        <begin position="15"/>
        <end position="145"/>
    </location>
</feature>
<dbReference type="SUPFAM" id="SSF54593">
    <property type="entry name" value="Glyoxalase/Bleomycin resistance protein/Dihydroxybiphenyl dioxygenase"/>
    <property type="match status" value="1"/>
</dbReference>
<dbReference type="Gene3D" id="3.10.180.10">
    <property type="entry name" value="2,3-Dihydroxybiphenyl 1,2-Dioxygenase, domain 1"/>
    <property type="match status" value="1"/>
</dbReference>
<gene>
    <name evidence="2" type="primary">tiorf86</name>
</gene>
<accession>Q9R6H3</accession>
<reference evidence="2" key="4">
    <citation type="journal article" date="1998" name="Nucleic Acids Symp. Ser.">
        <title>Genome structure of pTi-SAKURA (IV): Characteristics of tra region.</title>
        <authorList>
            <person name="Uraji M."/>
            <person name="Suzuki K."/>
            <person name="Ohta N."/>
            <person name="Hattori Y."/>
            <person name="Katoh A."/>
            <person name="Yoshida K."/>
        </authorList>
    </citation>
    <scope>NUCLEOTIDE SEQUENCE</scope>
    <source>
        <strain evidence="2">MAFF 301001</strain>
        <plasmid evidence="2">pTi-SAKURA</plasmid>
    </source>
</reference>
<dbReference type="InterPro" id="IPR004360">
    <property type="entry name" value="Glyas_Fos-R_dOase_dom"/>
</dbReference>
<dbReference type="PROSITE" id="PS51819">
    <property type="entry name" value="VOC"/>
    <property type="match status" value="1"/>
</dbReference>
<keyword evidence="2" id="KW-0614">Plasmid</keyword>
<dbReference type="CDD" id="cd07246">
    <property type="entry name" value="VOC_like"/>
    <property type="match status" value="1"/>
</dbReference>
<sequence length="154" mass="16670">MIQIERGAKMTEDISVEFSLFVEHGREREAANFYAAAFGAQEENTNDIDGALAVVEMRFGNLPVWVAGSNPNREKSPSFGGPFFPKGPGAVSTIFQLKVGNIEGVVQRALAAGAVIRDEVQTDMIGRRVASIFDPFGHIWALVERKAEGMSLAA</sequence>
<proteinExistence type="predicted"/>
<reference evidence="2" key="6">
    <citation type="journal article" date="2000" name="Gene">
        <title>Complete nucleotide sequence of a plant tumor-inducing Ti plasmid.</title>
        <authorList>
            <person name="Suzuki K."/>
            <person name="Hattori Y."/>
            <person name="Uraji M."/>
            <person name="Ohta N."/>
            <person name="Iwata K."/>
            <person name="Murata K."/>
            <person name="Katoh A."/>
            <person name="Yoshida K."/>
        </authorList>
    </citation>
    <scope>NUCLEOTIDE SEQUENCE</scope>
    <source>
        <strain evidence="2">MAFF 301001</strain>
        <plasmid evidence="2">pTi-SAKURA</plasmid>
    </source>
</reference>
<protein>
    <submittedName>
        <fullName evidence="2">Tiorf86 protein</fullName>
    </submittedName>
</protein>
<evidence type="ECO:0000313" key="2">
    <source>
        <dbReference type="EMBL" id="BAA87711.1"/>
    </source>
</evidence>
<geneLocation type="plasmid" evidence="2">
    <name>pTi-SAKURA</name>
</geneLocation>
<dbReference type="PANTHER" id="PTHR34109">
    <property type="entry name" value="BNAUNNG04460D PROTEIN-RELATED"/>
    <property type="match status" value="1"/>
</dbReference>
<evidence type="ECO:0000259" key="1">
    <source>
        <dbReference type="PROSITE" id="PS51819"/>
    </source>
</evidence>
<reference evidence="2" key="2">
    <citation type="journal article" date="1998" name="Nucleic Acids Symp. Ser.">
        <title>Genome structure of pTi-SAKURA(I): Strategy for DNA sequencing of a Japanese cherry-Ti plasmid.</title>
        <authorList>
            <person name="Hattori Y."/>
            <person name="Suzuki K."/>
            <person name="Ohta N."/>
            <person name="Uraji M."/>
            <person name="Katoh A."/>
            <person name="Yoshida K."/>
        </authorList>
    </citation>
    <scope>NUCLEOTIDE SEQUENCE</scope>
    <source>
        <strain evidence="2">MAFF 301001</strain>
        <plasmid evidence="2">pTi-SAKURA</plasmid>
    </source>
</reference>
<dbReference type="EMBL" id="AB016260">
    <property type="protein sequence ID" value="BAA87711.1"/>
    <property type="molecule type" value="Genomic_DNA"/>
</dbReference>
<dbReference type="AlphaFoldDB" id="Q9R6H3"/>
<dbReference type="Pfam" id="PF00903">
    <property type="entry name" value="Glyoxalase"/>
    <property type="match status" value="1"/>
</dbReference>
<reference evidence="2" key="1">
    <citation type="journal article" date="1998" name="Biochim. Biophys. Acta">
        <title>Novel structural difference between nopaline- and octopine-type trbJ genes: construction of genetic and physical map and sequencing of trb/traI and rep gene clusters of a new Ti plasmid pTi-SAKURA.</title>
        <authorList>
            <person name="Suzuki K."/>
            <person name="Ohta N."/>
            <person name="Hattori Y."/>
            <person name="Uraji M."/>
            <person name="Katoh A."/>
            <person name="Yoshida K."/>
        </authorList>
    </citation>
    <scope>NUCLEOTIDE SEQUENCE</scope>
    <source>
        <strain evidence="2">MAFF 301001</strain>
        <plasmid evidence="2">pTi-SAKURA</plasmid>
    </source>
</reference>